<feature type="transmembrane region" description="Helical" evidence="1">
    <location>
        <begin position="318"/>
        <end position="339"/>
    </location>
</feature>
<keyword evidence="3" id="KW-1185">Reference proteome</keyword>
<dbReference type="Proteomes" id="UP001589667">
    <property type="component" value="Unassembled WGS sequence"/>
</dbReference>
<evidence type="ECO:0000256" key="1">
    <source>
        <dbReference type="SAM" id="Phobius"/>
    </source>
</evidence>
<keyword evidence="1" id="KW-0812">Transmembrane</keyword>
<feature type="transmembrane region" description="Helical" evidence="1">
    <location>
        <begin position="236"/>
        <end position="255"/>
    </location>
</feature>
<comment type="caution">
    <text evidence="2">The sequence shown here is derived from an EMBL/GenBank/DDBJ whole genome shotgun (WGS) entry which is preliminary data.</text>
</comment>
<evidence type="ECO:0000313" key="3">
    <source>
        <dbReference type="Proteomes" id="UP001589667"/>
    </source>
</evidence>
<feature type="transmembrane region" description="Helical" evidence="1">
    <location>
        <begin position="69"/>
        <end position="89"/>
    </location>
</feature>
<keyword evidence="1" id="KW-0472">Membrane</keyword>
<evidence type="ECO:0000313" key="2">
    <source>
        <dbReference type="EMBL" id="MFB9641776.1"/>
    </source>
</evidence>
<proteinExistence type="predicted"/>
<organism evidence="2 3">
    <name type="scientific">Agromyces lapidis</name>
    <dbReference type="NCBI Taxonomy" id="279574"/>
    <lineage>
        <taxon>Bacteria</taxon>
        <taxon>Bacillati</taxon>
        <taxon>Actinomycetota</taxon>
        <taxon>Actinomycetes</taxon>
        <taxon>Micrococcales</taxon>
        <taxon>Microbacteriaceae</taxon>
        <taxon>Agromyces</taxon>
    </lineage>
</organism>
<keyword evidence="1" id="KW-1133">Transmembrane helix</keyword>
<sequence>MTATRPAGTGSVAAPPDAVARLLRPFALLALVASAAITAFGLAWWLVPGWNPYTTSSSRSLASAVLDPAQFAAAVVATGAVGLVVAVAAGSRGALGRRAPLIAGAAAVLTAAVIAVLGDAGTVTFAGYLFGFSAVVAGMLTTAVLVVRAPRLGVPLLALLAALIAVAVWWAGLTWAGVTTFLGKLGSGLVENALLIVISAVSVAAVLAWTAVAVVAGRTTREVRGFEVWLVRHRRAITVLAALGPLPYAFMRASWLTPWPLFAPAVGEMSPAVLATGLVLGSGAVAACVLTLGLVLPWGRVFPRWMPRIGGRRVPPRLAVVPGLTAATIITISAVPLVLMSLDADSILDAIVFDLVLPLWFWGPMLALAVWAYAAWRRGEHEAGDAGGALS</sequence>
<feature type="transmembrane region" description="Helical" evidence="1">
    <location>
        <begin position="275"/>
        <end position="298"/>
    </location>
</feature>
<name>A0ABV5SQK9_9MICO</name>
<gene>
    <name evidence="2" type="ORF">ACFFQV_05655</name>
</gene>
<feature type="transmembrane region" description="Helical" evidence="1">
    <location>
        <begin position="26"/>
        <end position="47"/>
    </location>
</feature>
<feature type="transmembrane region" description="Helical" evidence="1">
    <location>
        <begin position="359"/>
        <end position="376"/>
    </location>
</feature>
<feature type="transmembrane region" description="Helical" evidence="1">
    <location>
        <begin position="154"/>
        <end position="173"/>
    </location>
</feature>
<protein>
    <submittedName>
        <fullName evidence="2">Uncharacterized protein</fullName>
    </submittedName>
</protein>
<feature type="transmembrane region" description="Helical" evidence="1">
    <location>
        <begin position="193"/>
        <end position="216"/>
    </location>
</feature>
<feature type="transmembrane region" description="Helical" evidence="1">
    <location>
        <begin position="101"/>
        <end position="120"/>
    </location>
</feature>
<feature type="transmembrane region" description="Helical" evidence="1">
    <location>
        <begin position="126"/>
        <end position="147"/>
    </location>
</feature>
<dbReference type="RefSeq" id="WP_157423326.1">
    <property type="nucleotide sequence ID" value="NZ_BAAANI010000006.1"/>
</dbReference>
<accession>A0ABV5SQK9</accession>
<reference evidence="2 3" key="1">
    <citation type="submission" date="2024-09" db="EMBL/GenBank/DDBJ databases">
        <authorList>
            <person name="Sun Q."/>
            <person name="Mori K."/>
        </authorList>
    </citation>
    <scope>NUCLEOTIDE SEQUENCE [LARGE SCALE GENOMIC DNA]</scope>
    <source>
        <strain evidence="2 3">JCM 14321</strain>
    </source>
</reference>
<dbReference type="EMBL" id="JBHMBL010000001">
    <property type="protein sequence ID" value="MFB9641776.1"/>
    <property type="molecule type" value="Genomic_DNA"/>
</dbReference>